<dbReference type="GO" id="GO:0005737">
    <property type="term" value="C:cytoplasm"/>
    <property type="evidence" value="ECO:0007669"/>
    <property type="project" value="UniProtKB-SubCell"/>
</dbReference>
<comment type="subcellular location">
    <subcellularLocation>
        <location evidence="1">Cytoplasm</location>
    </subcellularLocation>
</comment>
<dbReference type="OrthoDB" id="7063129at2"/>
<evidence type="ECO:0000313" key="6">
    <source>
        <dbReference type="EMBL" id="SFM56264.1"/>
    </source>
</evidence>
<evidence type="ECO:0000313" key="7">
    <source>
        <dbReference type="Proteomes" id="UP000199556"/>
    </source>
</evidence>
<dbReference type="Pfam" id="PF09701">
    <property type="entry name" value="Cas_Cmr5"/>
    <property type="match status" value="1"/>
</dbReference>
<sequence>MQQTLDQQRAAFAWEVAAQGMQHGGENYRKLAKGAPALIMTSGLMPVLAFYKSKDAHHQRLLDHIIRGITRELWGENLPENAGQNLFQDFMKRLQQADSETYRRATDSALETLKWIRQFVDAVETAQGGNPR</sequence>
<organism evidence="6 7">
    <name type="scientific">Ectothiorhodospira mobilis</name>
    <dbReference type="NCBI Taxonomy" id="195064"/>
    <lineage>
        <taxon>Bacteria</taxon>
        <taxon>Pseudomonadati</taxon>
        <taxon>Pseudomonadota</taxon>
        <taxon>Gammaproteobacteria</taxon>
        <taxon>Chromatiales</taxon>
        <taxon>Ectothiorhodospiraceae</taxon>
        <taxon>Ectothiorhodospira</taxon>
    </lineage>
</organism>
<evidence type="ECO:0000256" key="3">
    <source>
        <dbReference type="ARBA" id="ARBA00022490"/>
    </source>
</evidence>
<dbReference type="Gene3D" id="1.10.520.30">
    <property type="entry name" value="AF1862-like domain"/>
    <property type="match status" value="1"/>
</dbReference>
<dbReference type="GO" id="GO:0051607">
    <property type="term" value="P:defense response to virus"/>
    <property type="evidence" value="ECO:0007669"/>
    <property type="project" value="UniProtKB-KW"/>
</dbReference>
<keyword evidence="4" id="KW-0051">Antiviral defense</keyword>
<reference evidence="6 7" key="1">
    <citation type="submission" date="2016-10" db="EMBL/GenBank/DDBJ databases">
        <authorList>
            <person name="de Groot N.N."/>
        </authorList>
    </citation>
    <scope>NUCLEOTIDE SEQUENCE [LARGE SCALE GENOMIC DNA]</scope>
    <source>
        <strain evidence="6 7">DSM 4180</strain>
    </source>
</reference>
<name>A0A1I4RW60_ECTMO</name>
<dbReference type="EMBL" id="FOUO01000010">
    <property type="protein sequence ID" value="SFM56264.1"/>
    <property type="molecule type" value="Genomic_DNA"/>
</dbReference>
<dbReference type="NCBIfam" id="TIGR01881">
    <property type="entry name" value="cas_Cmr5"/>
    <property type="match status" value="1"/>
</dbReference>
<dbReference type="InterPro" id="IPR023101">
    <property type="entry name" value="AF1862-like_dom_sf"/>
</dbReference>
<gene>
    <name evidence="6" type="ORF">SAMN05421721_11013</name>
</gene>
<protein>
    <recommendedName>
        <fullName evidence="5">CRISPR type III-B/RAMP module-associated protein Cmr5</fullName>
    </recommendedName>
</protein>
<evidence type="ECO:0000256" key="2">
    <source>
        <dbReference type="ARBA" id="ARBA00006161"/>
    </source>
</evidence>
<dbReference type="AlphaFoldDB" id="A0A1I4RW60"/>
<accession>A0A1I4RW60</accession>
<evidence type="ECO:0000256" key="5">
    <source>
        <dbReference type="ARBA" id="ARBA00030001"/>
    </source>
</evidence>
<evidence type="ECO:0000256" key="4">
    <source>
        <dbReference type="ARBA" id="ARBA00023118"/>
    </source>
</evidence>
<keyword evidence="3" id="KW-0963">Cytoplasm</keyword>
<keyword evidence="7" id="KW-1185">Reference proteome</keyword>
<proteinExistence type="inferred from homology"/>
<dbReference type="STRING" id="195064.SAMN05421721_11013"/>
<dbReference type="Proteomes" id="UP000199556">
    <property type="component" value="Unassembled WGS sequence"/>
</dbReference>
<comment type="similarity">
    <text evidence="2">Belongs to the CRISPR system Cmr5 family.</text>
</comment>
<evidence type="ECO:0000256" key="1">
    <source>
        <dbReference type="ARBA" id="ARBA00004496"/>
    </source>
</evidence>
<dbReference type="InterPro" id="IPR010160">
    <property type="entry name" value="CRISPR-assoc_prot_Cmr5"/>
</dbReference>
<dbReference type="SUPFAM" id="SSF158568">
    <property type="entry name" value="AF1862-like"/>
    <property type="match status" value="1"/>
</dbReference>
<dbReference type="RefSeq" id="WP_090485820.1">
    <property type="nucleotide sequence ID" value="NZ_FOUO01000010.1"/>
</dbReference>